<protein>
    <submittedName>
        <fullName evidence="5">3-phenylpropionate dioxygenase, putative ferredoxin subunit</fullName>
    </submittedName>
</protein>
<dbReference type="AlphaFoldDB" id="A0A098BUU8"/>
<keyword evidence="2" id="KW-0479">Metal-binding</keyword>
<dbReference type="Proteomes" id="UP000042997">
    <property type="component" value="Unassembled WGS sequence"/>
</dbReference>
<accession>A0A098BUU8</accession>
<keyword evidence="5" id="KW-0560">Oxidoreductase</keyword>
<dbReference type="eggNOG" id="COG2146">
    <property type="taxonomic scope" value="Bacteria"/>
</dbReference>
<dbReference type="GO" id="GO:0051537">
    <property type="term" value="F:2 iron, 2 sulfur cluster binding"/>
    <property type="evidence" value="ECO:0007669"/>
    <property type="project" value="UniProtKB-KW"/>
</dbReference>
<sequence length="124" mass="13523">MTAETSSENTRWVRVCAVGDLDDDDAVRLDSRPPVSVFRSNGEYFCVDDTCTHETYSLADGWIEDCVVECPLHLAKFCLRTGRPLSPPATTAVRTHPVRIEGGEIHVGLPGAYELKEGARSGTA</sequence>
<evidence type="ECO:0000313" key="5">
    <source>
        <dbReference type="EMBL" id="CDZ92504.1"/>
    </source>
</evidence>
<evidence type="ECO:0000256" key="4">
    <source>
        <dbReference type="ARBA" id="ARBA00023014"/>
    </source>
</evidence>
<name>A0A098BUU8_9NOCA</name>
<evidence type="ECO:0000313" key="6">
    <source>
        <dbReference type="Proteomes" id="UP000042997"/>
    </source>
</evidence>
<keyword evidence="4" id="KW-0411">Iron-sulfur</keyword>
<dbReference type="OrthoDB" id="147178at2"/>
<proteinExistence type="predicted"/>
<dbReference type="GO" id="GO:0016705">
    <property type="term" value="F:oxidoreductase activity, acting on paired donors, with incorporation or reduction of molecular oxygen"/>
    <property type="evidence" value="ECO:0007669"/>
    <property type="project" value="UniProtKB-ARBA"/>
</dbReference>
<keyword evidence="1" id="KW-0001">2Fe-2S</keyword>
<dbReference type="GO" id="GO:0004497">
    <property type="term" value="F:monooxygenase activity"/>
    <property type="evidence" value="ECO:0007669"/>
    <property type="project" value="UniProtKB-ARBA"/>
</dbReference>
<dbReference type="InterPro" id="IPR036922">
    <property type="entry name" value="Rieske_2Fe-2S_sf"/>
</dbReference>
<dbReference type="RefSeq" id="WP_010592301.1">
    <property type="nucleotide sequence ID" value="NZ_CP024315.1"/>
</dbReference>
<dbReference type="KEGG" id="rrz:CS378_24190"/>
<evidence type="ECO:0000256" key="2">
    <source>
        <dbReference type="ARBA" id="ARBA00022723"/>
    </source>
</evidence>
<dbReference type="InterPro" id="IPR017941">
    <property type="entry name" value="Rieske_2Fe-2S"/>
</dbReference>
<dbReference type="PANTHER" id="PTHR21496">
    <property type="entry name" value="FERREDOXIN-RELATED"/>
    <property type="match status" value="1"/>
</dbReference>
<organism evidence="5 6">
    <name type="scientific">Rhodococcus ruber</name>
    <dbReference type="NCBI Taxonomy" id="1830"/>
    <lineage>
        <taxon>Bacteria</taxon>
        <taxon>Bacillati</taxon>
        <taxon>Actinomycetota</taxon>
        <taxon>Actinomycetes</taxon>
        <taxon>Mycobacteriales</taxon>
        <taxon>Nocardiaceae</taxon>
        <taxon>Rhodococcus</taxon>
    </lineage>
</organism>
<keyword evidence="3" id="KW-0408">Iron</keyword>
<evidence type="ECO:0000256" key="3">
    <source>
        <dbReference type="ARBA" id="ARBA00023004"/>
    </source>
</evidence>
<reference evidence="5 6" key="1">
    <citation type="journal article" date="2014" name="Genome Announc.">
        <title>Draft Genome Sequence of Propane- and Butane-Oxidizing Actinobacterium Rhodococcus ruber IEGM 231.</title>
        <authorList>
            <person name="Ivshina I.B."/>
            <person name="Kuyukina M.S."/>
            <person name="Krivoruchko A.V."/>
            <person name="Barbe V."/>
            <person name="Fischer C."/>
        </authorList>
    </citation>
    <scope>NUCLEOTIDE SEQUENCE [LARGE SCALE GENOMIC DNA]</scope>
</reference>
<dbReference type="Gene3D" id="2.102.10.10">
    <property type="entry name" value="Rieske [2Fe-2S] iron-sulphur domain"/>
    <property type="match status" value="1"/>
</dbReference>
<dbReference type="Pfam" id="PF00355">
    <property type="entry name" value="Rieske"/>
    <property type="match status" value="1"/>
</dbReference>
<dbReference type="PROSITE" id="PS51296">
    <property type="entry name" value="RIESKE"/>
    <property type="match status" value="1"/>
</dbReference>
<dbReference type="GO" id="GO:0051213">
    <property type="term" value="F:dioxygenase activity"/>
    <property type="evidence" value="ECO:0007669"/>
    <property type="project" value="UniProtKB-KW"/>
</dbReference>
<dbReference type="NCBIfam" id="NF007422">
    <property type="entry name" value="PRK09965.1"/>
    <property type="match status" value="1"/>
</dbReference>
<dbReference type="CDD" id="cd03528">
    <property type="entry name" value="Rieske_RO_ferredoxin"/>
    <property type="match status" value="1"/>
</dbReference>
<evidence type="ECO:0000256" key="1">
    <source>
        <dbReference type="ARBA" id="ARBA00022714"/>
    </source>
</evidence>
<keyword evidence="5" id="KW-0223">Dioxygenase</keyword>
<dbReference type="PANTHER" id="PTHR21496:SF23">
    <property type="entry name" value="3-PHENYLPROPIONATE_CINNAMIC ACID DIOXYGENASE FERREDOXIN SUBUNIT"/>
    <property type="match status" value="1"/>
</dbReference>
<dbReference type="GO" id="GO:0046872">
    <property type="term" value="F:metal ion binding"/>
    <property type="evidence" value="ECO:0007669"/>
    <property type="project" value="UniProtKB-KW"/>
</dbReference>
<dbReference type="SUPFAM" id="SSF50022">
    <property type="entry name" value="ISP domain"/>
    <property type="match status" value="1"/>
</dbReference>
<gene>
    <name evidence="5" type="primary">hcaC</name>
    <name evidence="5" type="ORF">RHRU231_960033</name>
</gene>
<dbReference type="EMBL" id="CCSD01000112">
    <property type="protein sequence ID" value="CDZ92504.1"/>
    <property type="molecule type" value="Genomic_DNA"/>
</dbReference>